<accession>A0A1Q9E8M7</accession>
<protein>
    <submittedName>
        <fullName evidence="2">Uncharacterized protein</fullName>
    </submittedName>
</protein>
<feature type="region of interest" description="Disordered" evidence="1">
    <location>
        <begin position="595"/>
        <end position="614"/>
    </location>
</feature>
<gene>
    <name evidence="2" type="ORF">AK812_SmicGene13218</name>
</gene>
<evidence type="ECO:0000313" key="3">
    <source>
        <dbReference type="Proteomes" id="UP000186817"/>
    </source>
</evidence>
<evidence type="ECO:0000256" key="1">
    <source>
        <dbReference type="SAM" id="MobiDB-lite"/>
    </source>
</evidence>
<dbReference type="InterPro" id="IPR027417">
    <property type="entry name" value="P-loop_NTPase"/>
</dbReference>
<dbReference type="SUPFAM" id="SSF52540">
    <property type="entry name" value="P-loop containing nucleoside triphosphate hydrolases"/>
    <property type="match status" value="1"/>
</dbReference>
<dbReference type="Proteomes" id="UP000186817">
    <property type="component" value="Unassembled WGS sequence"/>
</dbReference>
<comment type="caution">
    <text evidence="2">The sequence shown here is derived from an EMBL/GenBank/DDBJ whole genome shotgun (WGS) entry which is preliminary data.</text>
</comment>
<keyword evidence="3" id="KW-1185">Reference proteome</keyword>
<organism evidence="2 3">
    <name type="scientific">Symbiodinium microadriaticum</name>
    <name type="common">Dinoflagellate</name>
    <name type="synonym">Zooxanthella microadriatica</name>
    <dbReference type="NCBI Taxonomy" id="2951"/>
    <lineage>
        <taxon>Eukaryota</taxon>
        <taxon>Sar</taxon>
        <taxon>Alveolata</taxon>
        <taxon>Dinophyceae</taxon>
        <taxon>Suessiales</taxon>
        <taxon>Symbiodiniaceae</taxon>
        <taxon>Symbiodinium</taxon>
    </lineage>
</organism>
<dbReference type="Gene3D" id="3.40.50.300">
    <property type="entry name" value="P-loop containing nucleotide triphosphate hydrolases"/>
    <property type="match status" value="1"/>
</dbReference>
<evidence type="ECO:0000313" key="2">
    <source>
        <dbReference type="EMBL" id="OLQ03774.1"/>
    </source>
</evidence>
<proteinExistence type="predicted"/>
<sequence length="2197" mass="244095">MPHAGPQALRVSRTSRRRRRQPLPPPGAAEAAARSKENFKVRRLLAGRTLAVLQSLKNCSLFHGRDSSGLSQAQPLRPAAGLTASLNGQAVLILDVSKKGKAAVATIAPKSRMRAMRGPLRGATHVLHGRTVQHCSAEMLQDVGVRYRLMGRVGDSLYLEQAEQGMLDAEPSTVADIDAWGALEAAVQQTMQETDMQPRLAPSMPHWSDDIAVVLAQEARDHLHRCPRHILLPRRTKCKPTFILDVPFPRQIDLRPRRCRSCSRRWGRAATWRPEASDVLQMWPDVVHIKPLAKTKANMYATPLFLLTCLQLLYTHLSTYAVRRVLVDVFAASALAGVRQGYLPDPSVWANSVLALPQPEELRCMALQGFANFVDVAVTAMKKRQAIYNMAGIRGDAHYDLASRVRVRNALTGYFETPYSAIQAWCGLDGSLLKPWILCDGESFETQASDLRPYLEFGRDTRLAYGLTLPESRPVFHCTDSYNKHRQLWPSVYDAVWLGQTLQLQKRKRDKITVSLDANVPPKAATIVTGDPRHDCINLRRALSNLSYDFADAYHDHEDIMNRLSAPPRPAVFEDGATTAAPPGTAVPVRRVHAASAKLDASPPRPPLADDADRDDVPLSAAAQQHLLDMLTLRNLAWRRKWARRPGVTEELKQFLQQPHVLDHKVWRRLCHCQPPRGVGARLARRLDVSLHPTCGFWNFTNRQELRSELARQRQWYKRPRKLWRPTLQRRRRIMRDRVGPATAVGPRSVLTQKVCLHYKRLKNKIRIQGLWHWRKVALQLHAAGLPIHSGTVSVERLWATAQLCFPPSARFLGEAWFQFVSQLAFLKINYSIFHRPSLPGWARTDAQLAEKVDALFHAATELVQSTASDTDVLPSLAAAFKRGPAPVASNASSDTDSKPLSVHRRRCRNFPDALQEDILAASSTHNEPAAPASLPDDGSVCKRAKESHEAGEVMPAAVAARPQGACNYSVPRTAVRRPVMRRRSSQQLRPEHVPTAFKRMLWPVWSEALVAGQKFLELQRYERRRGNLMRCCQEGTFLVFGPTGFPLNQGPVHGFAEVAKLALGQPAEALKGFLQFVAPHLRPEFARYMADAKYFDAVQLRCVYDARGKNWTWQDFLRLMNVGSDAPALKQSQGFPALGGDVDSARIQAFCEQHSLPILEQCSWESPVHGCIASRAAFAWWACQPVITKMLMRYLTWSGFPVKSSNAGNLLRQRGIRVRQEASSLPGWAAELQGRGTPHKPETEEFGVSSFIYRRDIAMAQWAIHVNCSLRYNLQALYGETHDCCEGTIFVSAREGARGSDALPFVVCRTMGARPCAPYIGEADSTYGAGALMCTASTPELISWSLPRSLLLYQVPTPLLKLLADVLAHMEAHLRPCKLLAKVRVAVAQVSSLLAQYRRPGTLQRRLDFVPCSRLREPDQTIEDFAEAVMGADVQQWLQLPQLPPVQLRLPELRALPLHASTNLSSVGRAKVTGRLPESLCIIARCLRDVMAADLKIAPVTCVQKVVLHTDKIVFALEAREDLPASHFKHYVVWAAPLQDLCDCHEDDDRWSLGRLHVVQSSSVDNAKFKLDPPLSTKEPAGEHWLLVFVAGIQARRMLKRIVVSSEAPVMTALLSAQPATAEPTMTQLAAGNISATSMEDLEIIRMLRASGHNPIVNLRSGPGCGKSFWALQLLKELCRLSDHHVHVVLAPTRRLRDEFMHKALQAGFDLAQIWPVGKDETGEDHWIQHQFRIIERDAAAQLQQLRALEHALELMTWDSPVGHVRDLLQQHHAIVFAIYRQRADASLERLQAGGVSQEILLFYLPTYLPATNSAPALACALQVEGRVLFATYSWWLKFTSGESRTFPLLSARAIGVVFADEIDEELVTACDPGQRLFPVTGSHQSGSWRSDAAPANTSQAALDALATGHDVRLTTTRRFGQSIVALLQTVLPEHYGGLSAHGSSPNTALEVQILACNDWADVAHSREGRNSAGAVMSKTTYLLLLQHSQRLVRQHGSATIYVAYAALRDLLAQWLSVAAPGLQVSVQTVRQDKGSECQAGICLFLRRRSSERAFAGALLDSGKFAVGVSRCKESLVLLVDHAANINHGHWQRFWRSPSLSYQVIYSSDVTADPACQSAWESFTALANATNGQLADMTHAEGDMATGPCIDDALRGLTMEELSSPVADTAQVPCKLFTSIGLGETTLESYHTQWQH</sequence>
<feature type="region of interest" description="Disordered" evidence="1">
    <location>
        <begin position="1"/>
        <end position="35"/>
    </location>
</feature>
<dbReference type="EMBL" id="LSRX01000227">
    <property type="protein sequence ID" value="OLQ03774.1"/>
    <property type="molecule type" value="Genomic_DNA"/>
</dbReference>
<dbReference type="OrthoDB" id="413912at2759"/>
<name>A0A1Q9E8M7_SYMMI</name>
<reference evidence="2 3" key="1">
    <citation type="submission" date="2016-02" db="EMBL/GenBank/DDBJ databases">
        <title>Genome analysis of coral dinoflagellate symbionts highlights evolutionary adaptations to a symbiotic lifestyle.</title>
        <authorList>
            <person name="Aranda M."/>
            <person name="Li Y."/>
            <person name="Liew Y.J."/>
            <person name="Baumgarten S."/>
            <person name="Simakov O."/>
            <person name="Wilson M."/>
            <person name="Piel J."/>
            <person name="Ashoor H."/>
            <person name="Bougouffa S."/>
            <person name="Bajic V.B."/>
            <person name="Ryu T."/>
            <person name="Ravasi T."/>
            <person name="Bayer T."/>
            <person name="Micklem G."/>
            <person name="Kim H."/>
            <person name="Bhak J."/>
            <person name="Lajeunesse T.C."/>
            <person name="Voolstra C.R."/>
        </authorList>
    </citation>
    <scope>NUCLEOTIDE SEQUENCE [LARGE SCALE GENOMIC DNA]</scope>
    <source>
        <strain evidence="2 3">CCMP2467</strain>
    </source>
</reference>